<dbReference type="OrthoDB" id="2744543at2759"/>
<dbReference type="InterPro" id="IPR052523">
    <property type="entry name" value="Trichothecene_AcTrans"/>
</dbReference>
<dbReference type="KEGG" id="gtr:GLOTRDRAFT_138743"/>
<evidence type="ECO:0000313" key="2">
    <source>
        <dbReference type="EMBL" id="EPQ55011.1"/>
    </source>
</evidence>
<dbReference type="Gene3D" id="3.40.630.30">
    <property type="match status" value="1"/>
</dbReference>
<keyword evidence="3" id="KW-1185">Reference proteome</keyword>
<dbReference type="PANTHER" id="PTHR42791:SF1">
    <property type="entry name" value="N-ACETYLTRANSFERASE DOMAIN-CONTAINING PROTEIN"/>
    <property type="match status" value="1"/>
</dbReference>
<organism evidence="2 3">
    <name type="scientific">Gloeophyllum trabeum (strain ATCC 11539 / FP-39264 / Madison 617)</name>
    <name type="common">Brown rot fungus</name>
    <dbReference type="NCBI Taxonomy" id="670483"/>
    <lineage>
        <taxon>Eukaryota</taxon>
        <taxon>Fungi</taxon>
        <taxon>Dikarya</taxon>
        <taxon>Basidiomycota</taxon>
        <taxon>Agaricomycotina</taxon>
        <taxon>Agaricomycetes</taxon>
        <taxon>Gloeophyllales</taxon>
        <taxon>Gloeophyllaceae</taxon>
        <taxon>Gloeophyllum</taxon>
    </lineage>
</organism>
<dbReference type="Proteomes" id="UP000030669">
    <property type="component" value="Unassembled WGS sequence"/>
</dbReference>
<dbReference type="AlphaFoldDB" id="S7Q4S3"/>
<accession>S7Q4S3</accession>
<reference evidence="2 3" key="1">
    <citation type="journal article" date="2012" name="Science">
        <title>The Paleozoic origin of enzymatic lignin decomposition reconstructed from 31 fungal genomes.</title>
        <authorList>
            <person name="Floudas D."/>
            <person name="Binder M."/>
            <person name="Riley R."/>
            <person name="Barry K."/>
            <person name="Blanchette R.A."/>
            <person name="Henrissat B."/>
            <person name="Martinez A.T."/>
            <person name="Otillar R."/>
            <person name="Spatafora J.W."/>
            <person name="Yadav J.S."/>
            <person name="Aerts A."/>
            <person name="Benoit I."/>
            <person name="Boyd A."/>
            <person name="Carlson A."/>
            <person name="Copeland A."/>
            <person name="Coutinho P.M."/>
            <person name="de Vries R.P."/>
            <person name="Ferreira P."/>
            <person name="Findley K."/>
            <person name="Foster B."/>
            <person name="Gaskell J."/>
            <person name="Glotzer D."/>
            <person name="Gorecki P."/>
            <person name="Heitman J."/>
            <person name="Hesse C."/>
            <person name="Hori C."/>
            <person name="Igarashi K."/>
            <person name="Jurgens J.A."/>
            <person name="Kallen N."/>
            <person name="Kersten P."/>
            <person name="Kohler A."/>
            <person name="Kuees U."/>
            <person name="Kumar T.K.A."/>
            <person name="Kuo A."/>
            <person name="LaButti K."/>
            <person name="Larrondo L.F."/>
            <person name="Lindquist E."/>
            <person name="Ling A."/>
            <person name="Lombard V."/>
            <person name="Lucas S."/>
            <person name="Lundell T."/>
            <person name="Martin R."/>
            <person name="McLaughlin D.J."/>
            <person name="Morgenstern I."/>
            <person name="Morin E."/>
            <person name="Murat C."/>
            <person name="Nagy L.G."/>
            <person name="Nolan M."/>
            <person name="Ohm R.A."/>
            <person name="Patyshakuliyeva A."/>
            <person name="Rokas A."/>
            <person name="Ruiz-Duenas F.J."/>
            <person name="Sabat G."/>
            <person name="Salamov A."/>
            <person name="Samejima M."/>
            <person name="Schmutz J."/>
            <person name="Slot J.C."/>
            <person name="St John F."/>
            <person name="Stenlid J."/>
            <person name="Sun H."/>
            <person name="Sun S."/>
            <person name="Syed K."/>
            <person name="Tsang A."/>
            <person name="Wiebenga A."/>
            <person name="Young D."/>
            <person name="Pisabarro A."/>
            <person name="Eastwood D.C."/>
            <person name="Martin F."/>
            <person name="Cullen D."/>
            <person name="Grigoriev I.V."/>
            <person name="Hibbett D.S."/>
        </authorList>
    </citation>
    <scope>NUCLEOTIDE SEQUENCE [LARGE SCALE GENOMIC DNA]</scope>
    <source>
        <strain evidence="2 3">ATCC 11539</strain>
    </source>
</reference>
<dbReference type="eggNOG" id="ENOG502SVIZ">
    <property type="taxonomic scope" value="Eukaryota"/>
</dbReference>
<dbReference type="InterPro" id="IPR000182">
    <property type="entry name" value="GNAT_dom"/>
</dbReference>
<proteinExistence type="predicted"/>
<dbReference type="EMBL" id="KB469302">
    <property type="protein sequence ID" value="EPQ55011.1"/>
    <property type="molecule type" value="Genomic_DNA"/>
</dbReference>
<dbReference type="SUPFAM" id="SSF55729">
    <property type="entry name" value="Acyl-CoA N-acyltransferases (Nat)"/>
    <property type="match status" value="1"/>
</dbReference>
<dbReference type="GeneID" id="19304062"/>
<dbReference type="PROSITE" id="PS51186">
    <property type="entry name" value="GNAT"/>
    <property type="match status" value="1"/>
</dbReference>
<dbReference type="HOGENOM" id="CLU_086106_0_0_1"/>
<protein>
    <recommendedName>
        <fullName evidence="1">N-acetyltransferase domain-containing protein</fullName>
    </recommendedName>
</protein>
<evidence type="ECO:0000259" key="1">
    <source>
        <dbReference type="PROSITE" id="PS51186"/>
    </source>
</evidence>
<dbReference type="RefSeq" id="XP_007866194.1">
    <property type="nucleotide sequence ID" value="XM_007868003.1"/>
</dbReference>
<sequence length="219" mass="24301">MSFSIRQLINPSDKELDETADVLAKAFEYSYFLSALGGNRELVVPFLRAHLNAALLEGEIYVVEVPTDGIVGGAVWFGPQHKFISTPEQRAAGWDDIMAKLEPKFQKFWDQFLVDYDDLCETSFGPGVKLASYHLQVFGVVPDYQRRGFGRALIEAVADKAKPKGDTLVLETMGETRVAIYKAMGFKMAGSGSVRGVNDADWVFYCLKRPTAPDTETTT</sequence>
<dbReference type="GO" id="GO:0016747">
    <property type="term" value="F:acyltransferase activity, transferring groups other than amino-acyl groups"/>
    <property type="evidence" value="ECO:0007669"/>
    <property type="project" value="InterPro"/>
</dbReference>
<name>S7Q4S3_GLOTA</name>
<dbReference type="OMA" id="NEEAHYF"/>
<dbReference type="PANTHER" id="PTHR42791">
    <property type="entry name" value="GNAT FAMILY ACETYLTRANSFERASE"/>
    <property type="match status" value="1"/>
</dbReference>
<dbReference type="InterPro" id="IPR016181">
    <property type="entry name" value="Acyl_CoA_acyltransferase"/>
</dbReference>
<dbReference type="CDD" id="cd04301">
    <property type="entry name" value="NAT_SF"/>
    <property type="match status" value="1"/>
</dbReference>
<dbReference type="STRING" id="670483.S7Q4S3"/>
<gene>
    <name evidence="2" type="ORF">GLOTRDRAFT_138743</name>
</gene>
<evidence type="ECO:0000313" key="3">
    <source>
        <dbReference type="Proteomes" id="UP000030669"/>
    </source>
</evidence>
<feature type="domain" description="N-acetyltransferase" evidence="1">
    <location>
        <begin position="73"/>
        <end position="210"/>
    </location>
</feature>
<dbReference type="Pfam" id="PF13508">
    <property type="entry name" value="Acetyltransf_7"/>
    <property type="match status" value="1"/>
</dbReference>